<evidence type="ECO:0000256" key="4">
    <source>
        <dbReference type="ARBA" id="ARBA00023163"/>
    </source>
</evidence>
<protein>
    <submittedName>
        <fullName evidence="6">LysR-family regulatory protein</fullName>
    </submittedName>
</protein>
<dbReference type="Gene3D" id="3.40.190.290">
    <property type="match status" value="1"/>
</dbReference>
<comment type="caution">
    <text evidence="6">The sequence shown here is derived from an EMBL/GenBank/DDBJ whole genome shotgun (WGS) entry which is preliminary data.</text>
</comment>
<keyword evidence="3" id="KW-0238">DNA-binding</keyword>
<dbReference type="CDD" id="cd05466">
    <property type="entry name" value="PBP2_LTTR_substrate"/>
    <property type="match status" value="1"/>
</dbReference>
<comment type="similarity">
    <text evidence="1">Belongs to the LysR transcriptional regulatory family.</text>
</comment>
<organism evidence="6 7">
    <name type="scientific">Staphylococcus argenteus</name>
    <dbReference type="NCBI Taxonomy" id="985002"/>
    <lineage>
        <taxon>Bacteria</taxon>
        <taxon>Bacillati</taxon>
        <taxon>Bacillota</taxon>
        <taxon>Bacilli</taxon>
        <taxon>Bacillales</taxon>
        <taxon>Staphylococcaceae</taxon>
        <taxon>Staphylococcus</taxon>
    </lineage>
</organism>
<dbReference type="SUPFAM" id="SSF53850">
    <property type="entry name" value="Periplasmic binding protein-like II"/>
    <property type="match status" value="1"/>
</dbReference>
<dbReference type="PANTHER" id="PTHR30126:SF64">
    <property type="entry name" value="HTH-TYPE TRANSCRIPTIONAL REGULATOR CITR"/>
    <property type="match status" value="1"/>
</dbReference>
<feature type="domain" description="HTH lysR-type" evidence="5">
    <location>
        <begin position="1"/>
        <end position="58"/>
    </location>
</feature>
<dbReference type="AlphaFoldDB" id="A0A7U7JTR0"/>
<proteinExistence type="inferred from homology"/>
<gene>
    <name evidence="6" type="ORF">BN1326_60092</name>
</gene>
<evidence type="ECO:0000256" key="3">
    <source>
        <dbReference type="ARBA" id="ARBA00023125"/>
    </source>
</evidence>
<evidence type="ECO:0000313" key="6">
    <source>
        <dbReference type="EMBL" id="CRI25434.1"/>
    </source>
</evidence>
<evidence type="ECO:0000259" key="5">
    <source>
        <dbReference type="PROSITE" id="PS50931"/>
    </source>
</evidence>
<dbReference type="InterPro" id="IPR000847">
    <property type="entry name" value="LysR_HTH_N"/>
</dbReference>
<dbReference type="GO" id="GO:0003700">
    <property type="term" value="F:DNA-binding transcription factor activity"/>
    <property type="evidence" value="ECO:0007669"/>
    <property type="project" value="InterPro"/>
</dbReference>
<dbReference type="InterPro" id="IPR036388">
    <property type="entry name" value="WH-like_DNA-bd_sf"/>
</dbReference>
<evidence type="ECO:0000256" key="2">
    <source>
        <dbReference type="ARBA" id="ARBA00023015"/>
    </source>
</evidence>
<dbReference type="PANTHER" id="PTHR30126">
    <property type="entry name" value="HTH-TYPE TRANSCRIPTIONAL REGULATOR"/>
    <property type="match status" value="1"/>
</dbReference>
<evidence type="ECO:0000313" key="7">
    <source>
        <dbReference type="Proteomes" id="UP000236509"/>
    </source>
</evidence>
<accession>A0A7U7JTR0</accession>
<dbReference type="InterPro" id="IPR036390">
    <property type="entry name" value="WH_DNA-bd_sf"/>
</dbReference>
<dbReference type="Proteomes" id="UP000236509">
    <property type="component" value="Unassembled WGS sequence"/>
</dbReference>
<keyword evidence="4" id="KW-0804">Transcription</keyword>
<keyword evidence="2" id="KW-0805">Transcription regulation</keyword>
<evidence type="ECO:0000256" key="1">
    <source>
        <dbReference type="ARBA" id="ARBA00009437"/>
    </source>
</evidence>
<dbReference type="GO" id="GO:0000976">
    <property type="term" value="F:transcription cis-regulatory region binding"/>
    <property type="evidence" value="ECO:0007669"/>
    <property type="project" value="TreeGrafter"/>
</dbReference>
<dbReference type="RefSeq" id="WP_031787319.1">
    <property type="nucleotide sequence ID" value="NZ_AP018562.1"/>
</dbReference>
<dbReference type="InterPro" id="IPR005119">
    <property type="entry name" value="LysR_subst-bd"/>
</dbReference>
<dbReference type="Gene3D" id="1.10.10.10">
    <property type="entry name" value="Winged helix-like DNA-binding domain superfamily/Winged helix DNA-binding domain"/>
    <property type="match status" value="1"/>
</dbReference>
<dbReference type="EMBL" id="CVOU01000018">
    <property type="protein sequence ID" value="CRI25434.1"/>
    <property type="molecule type" value="Genomic_DNA"/>
</dbReference>
<keyword evidence="7" id="KW-1185">Reference proteome</keyword>
<dbReference type="Pfam" id="PF00126">
    <property type="entry name" value="HTH_1"/>
    <property type="match status" value="1"/>
</dbReference>
<dbReference type="Pfam" id="PF03466">
    <property type="entry name" value="LysR_substrate"/>
    <property type="match status" value="1"/>
</dbReference>
<name>A0A7U7JTR0_9STAP</name>
<sequence>MNLDWYYTFIILAKTLNYRLASEEINLTIPSIHKQIKNLEQHLNVKLFETYKNQIILTENGQTFLPIAQSFIEQYESGIKHIQLQKTMFKSKLNVVVSSYIATFIMPKFLNLYFNDHPNVDISIHIKNENIEKDINKHLYDIGICRNQPNLREVKSEKVCEGKIVMVVPNEEQNHALSEKALFSKYKIISNNHPEYWPSLKNNILNIYEKAQFLSINDVHTSIKLIEMNQGISFLPIYITTNSDYHISVINTNVLQAPISFTYIYSKKDSPEIAAFIKLFKRFIADEQSL</sequence>
<dbReference type="PROSITE" id="PS50931">
    <property type="entry name" value="HTH_LYSR"/>
    <property type="match status" value="1"/>
</dbReference>
<reference evidence="6 7" key="1">
    <citation type="submission" date="2015-04" db="EMBL/GenBank/DDBJ databases">
        <authorList>
            <person name="Cao L."/>
            <person name="Gao C.H."/>
        </authorList>
    </citation>
    <scope>NUCLEOTIDE SEQUENCE [LARGE SCALE GENOMIC DNA]</scope>
    <source>
        <strain evidence="6 7">SH3</strain>
    </source>
</reference>
<dbReference type="SUPFAM" id="SSF46785">
    <property type="entry name" value="Winged helix' DNA-binding domain"/>
    <property type="match status" value="1"/>
</dbReference>